<dbReference type="EMBL" id="JAPHNI010000011">
    <property type="protein sequence ID" value="KAJ8118744.1"/>
    <property type="molecule type" value="Genomic_DNA"/>
</dbReference>
<keyword evidence="2" id="KW-1185">Reference proteome</keyword>
<protein>
    <submittedName>
        <fullName evidence="1">Uncharacterized protein</fullName>
    </submittedName>
</protein>
<comment type="caution">
    <text evidence="1">The sequence shown here is derived from an EMBL/GenBank/DDBJ whole genome shotgun (WGS) entry which is preliminary data.</text>
</comment>
<dbReference type="Proteomes" id="UP001153331">
    <property type="component" value="Unassembled WGS sequence"/>
</dbReference>
<gene>
    <name evidence="1" type="ORF">OPT61_g355</name>
</gene>
<evidence type="ECO:0000313" key="1">
    <source>
        <dbReference type="EMBL" id="KAJ8118744.1"/>
    </source>
</evidence>
<name>A0ACC2IU65_9PLEO</name>
<reference evidence="1" key="1">
    <citation type="submission" date="2022-11" db="EMBL/GenBank/DDBJ databases">
        <title>Genome Sequence of Boeremia exigua.</title>
        <authorList>
            <person name="Buettner E."/>
        </authorList>
    </citation>
    <scope>NUCLEOTIDE SEQUENCE</scope>
    <source>
        <strain evidence="1">CU02</strain>
    </source>
</reference>
<evidence type="ECO:0000313" key="2">
    <source>
        <dbReference type="Proteomes" id="UP001153331"/>
    </source>
</evidence>
<accession>A0ACC2IU65</accession>
<organism evidence="1 2">
    <name type="scientific">Boeremia exigua</name>
    <dbReference type="NCBI Taxonomy" id="749465"/>
    <lineage>
        <taxon>Eukaryota</taxon>
        <taxon>Fungi</taxon>
        <taxon>Dikarya</taxon>
        <taxon>Ascomycota</taxon>
        <taxon>Pezizomycotina</taxon>
        <taxon>Dothideomycetes</taxon>
        <taxon>Pleosporomycetidae</taxon>
        <taxon>Pleosporales</taxon>
        <taxon>Pleosporineae</taxon>
        <taxon>Didymellaceae</taxon>
        <taxon>Boeremia</taxon>
    </lineage>
</organism>
<sequence length="333" mass="35991">MPHSPDTKTHLNTAALKLPATMLSAIAPRKDSAQNFKERLGPVHCHSPVNSSPLANSFGPDIVTNDARAKEPDIMRVLSPMRPRRTPVLVNAPDVHWRLARSPCLRNMSSLDTVMTLSSTSESSSTHQTPVAPLGIAFASPSASSLFMVIPEDEEPANIPLPASPLAQIDTTYDASERYLHQPHPLSPITEVASAPSIRSSILDLRVQDIGTAERRRVASVRRHHVSLISTSGCSLDSLRSGRSSEESCCSDCEECAPENVTRTMPPAVGGQDVAREEVASLFSDHGCRVGKRNRRGLCGSIARLKERARGLGDRALEAVAEKIIIRALARVL</sequence>
<proteinExistence type="predicted"/>